<dbReference type="InParanoid" id="A0A1B7NBA2"/>
<name>A0A1B7NBA2_9AGAM</name>
<dbReference type="Proteomes" id="UP000092154">
    <property type="component" value="Unassembled WGS sequence"/>
</dbReference>
<evidence type="ECO:0000313" key="2">
    <source>
        <dbReference type="Proteomes" id="UP000092154"/>
    </source>
</evidence>
<gene>
    <name evidence="1" type="ORF">K503DRAFT_416260</name>
</gene>
<organism evidence="1 2">
    <name type="scientific">Rhizopogon vinicolor AM-OR11-026</name>
    <dbReference type="NCBI Taxonomy" id="1314800"/>
    <lineage>
        <taxon>Eukaryota</taxon>
        <taxon>Fungi</taxon>
        <taxon>Dikarya</taxon>
        <taxon>Basidiomycota</taxon>
        <taxon>Agaricomycotina</taxon>
        <taxon>Agaricomycetes</taxon>
        <taxon>Agaricomycetidae</taxon>
        <taxon>Boletales</taxon>
        <taxon>Suillineae</taxon>
        <taxon>Rhizopogonaceae</taxon>
        <taxon>Rhizopogon</taxon>
    </lineage>
</organism>
<proteinExistence type="predicted"/>
<keyword evidence="2" id="KW-1185">Reference proteome</keyword>
<reference evidence="1 2" key="1">
    <citation type="submission" date="2016-06" db="EMBL/GenBank/DDBJ databases">
        <title>Comparative genomics of the ectomycorrhizal sister species Rhizopogon vinicolor and Rhizopogon vesiculosus (Basidiomycota: Boletales) reveals a divergence of the mating type B locus.</title>
        <authorList>
            <consortium name="DOE Joint Genome Institute"/>
            <person name="Mujic A.B."/>
            <person name="Kuo A."/>
            <person name="Tritt A."/>
            <person name="Lipzen A."/>
            <person name="Chen C."/>
            <person name="Johnson J."/>
            <person name="Sharma A."/>
            <person name="Barry K."/>
            <person name="Grigoriev I.V."/>
            <person name="Spatafora J.W."/>
        </authorList>
    </citation>
    <scope>NUCLEOTIDE SEQUENCE [LARGE SCALE GENOMIC DNA]</scope>
    <source>
        <strain evidence="1 2">AM-OR11-026</strain>
    </source>
</reference>
<dbReference type="OrthoDB" id="2691728at2759"/>
<dbReference type="AlphaFoldDB" id="A0A1B7NBA2"/>
<protein>
    <submittedName>
        <fullName evidence="1">Uncharacterized protein</fullName>
    </submittedName>
</protein>
<accession>A0A1B7NBA2</accession>
<sequence length="138" mass="15587">MLDHPNWSKLSDAISSRASDALNEAKQLKDSIPQQGVELPDIKWSKLSGAIVSRASNALNEVKQFKDSIPQQHHVDLPHVDWSKLSGGILSRASDAWKEVKQLFHAPARCGTARRQLVQIVRHYRFQCFQCSERGWAT</sequence>
<evidence type="ECO:0000313" key="1">
    <source>
        <dbReference type="EMBL" id="OAX42068.1"/>
    </source>
</evidence>
<dbReference type="EMBL" id="KV448165">
    <property type="protein sequence ID" value="OAX42068.1"/>
    <property type="molecule type" value="Genomic_DNA"/>
</dbReference>